<proteinExistence type="predicted"/>
<name>A0A1B0FB65_GLOMM</name>
<dbReference type="AlphaFoldDB" id="A0A1B0FB65"/>
<sequence>MRCGKLYCITSSITDRASSKFLSNLRLILCILHSICSHSMHSTLRSDMLTISSISLWLDEIIAIIEVLVRPPNNSCGICVNFMVWYLQGAYVNRLAHVYVLSCAFQRDKTKTICFMKILDHSMRMRGVYVPMKL</sequence>
<accession>A0A1B0FB65</accession>
<organism evidence="1 2">
    <name type="scientific">Glossina morsitans morsitans</name>
    <name type="common">Savannah tsetse fly</name>
    <dbReference type="NCBI Taxonomy" id="37546"/>
    <lineage>
        <taxon>Eukaryota</taxon>
        <taxon>Metazoa</taxon>
        <taxon>Ecdysozoa</taxon>
        <taxon>Arthropoda</taxon>
        <taxon>Hexapoda</taxon>
        <taxon>Insecta</taxon>
        <taxon>Pterygota</taxon>
        <taxon>Neoptera</taxon>
        <taxon>Endopterygota</taxon>
        <taxon>Diptera</taxon>
        <taxon>Brachycera</taxon>
        <taxon>Muscomorpha</taxon>
        <taxon>Hippoboscoidea</taxon>
        <taxon>Glossinidae</taxon>
        <taxon>Glossina</taxon>
    </lineage>
</organism>
<dbReference type="EnsemblMetazoa" id="GMOY000779-RA">
    <property type="protein sequence ID" value="GMOY000779-PA"/>
    <property type="gene ID" value="GMOY000779"/>
</dbReference>
<keyword evidence="2" id="KW-1185">Reference proteome</keyword>
<dbReference type="VEuPathDB" id="VectorBase:GMOY000779"/>
<protein>
    <submittedName>
        <fullName evidence="1">Uncharacterized protein</fullName>
    </submittedName>
</protein>
<evidence type="ECO:0000313" key="1">
    <source>
        <dbReference type="EnsemblMetazoa" id="GMOY000779-PA"/>
    </source>
</evidence>
<evidence type="ECO:0000313" key="2">
    <source>
        <dbReference type="Proteomes" id="UP000092444"/>
    </source>
</evidence>
<reference evidence="1" key="1">
    <citation type="submission" date="2020-05" db="UniProtKB">
        <authorList>
            <consortium name="EnsemblMetazoa"/>
        </authorList>
    </citation>
    <scope>IDENTIFICATION</scope>
    <source>
        <strain evidence="1">Yale</strain>
    </source>
</reference>
<dbReference type="Proteomes" id="UP000092444">
    <property type="component" value="Unassembled WGS sequence"/>
</dbReference>
<dbReference type="EMBL" id="CCAG010023727">
    <property type="status" value="NOT_ANNOTATED_CDS"/>
    <property type="molecule type" value="Genomic_DNA"/>
</dbReference>